<dbReference type="AlphaFoldDB" id="A0A934UJT3"/>
<evidence type="ECO:0000256" key="1">
    <source>
        <dbReference type="SAM" id="SignalP"/>
    </source>
</evidence>
<accession>A0A934UJT3</accession>
<evidence type="ECO:0000313" key="3">
    <source>
        <dbReference type="Proteomes" id="UP000609172"/>
    </source>
</evidence>
<dbReference type="Pfam" id="PF04338">
    <property type="entry name" value="DUF481"/>
    <property type="match status" value="1"/>
</dbReference>
<comment type="caution">
    <text evidence="2">The sequence shown here is derived from an EMBL/GenBank/DDBJ whole genome shotgun (WGS) entry which is preliminary data.</text>
</comment>
<evidence type="ECO:0000313" key="2">
    <source>
        <dbReference type="EMBL" id="MBK0369750.1"/>
    </source>
</evidence>
<name>A0A934UJT3_9FLAO</name>
<gene>
    <name evidence="2" type="ORF">I5M07_07845</name>
</gene>
<keyword evidence="3" id="KW-1185">Reference proteome</keyword>
<reference evidence="2" key="1">
    <citation type="submission" date="2020-12" db="EMBL/GenBank/DDBJ databases">
        <title>Bacterial novel species Flavobacterium sp. SE-1-e isolated from soil.</title>
        <authorList>
            <person name="Jung H.-Y."/>
        </authorList>
    </citation>
    <scope>NUCLEOTIDE SEQUENCE</scope>
    <source>
        <strain evidence="2">SE-1-e</strain>
    </source>
</reference>
<sequence>MKKIALLIILVFSFANAIAQSDTLILKNKDVIVGKIKLMTNGALQIETDYSKDDFKIKWKEVIAVNSTTSHMINLSNGELLNGSIQTDSKTQKTYITNLQTQQKKEVDLFNIVYIKSVDDGFWDRLDANFDVGIKLTKAQNLQQLSINAGLGYTARTWFASASYQRMQSVQDDIDPIRRVDTDVSYIKLLKNDFFIPLSVTTLSNTEQDIDLRVLSKGGFGKYIVHSNKKYWGVAAGLSYNHEKYTIESSANESLEAFIGSDLNIYDAGDFSIQSKLTVFPSLTESKRIRTDFMLDTKYDLPLDFYIKLSFVYNHDSKPSADTSKNDYVFQTGFGWKLD</sequence>
<dbReference type="Proteomes" id="UP000609172">
    <property type="component" value="Unassembled WGS sequence"/>
</dbReference>
<dbReference type="RefSeq" id="WP_200105663.1">
    <property type="nucleotide sequence ID" value="NZ_JAEHFV010000002.1"/>
</dbReference>
<organism evidence="2 3">
    <name type="scientific">Flavobacterium agrisoli</name>
    <dbReference type="NCBI Taxonomy" id="2793066"/>
    <lineage>
        <taxon>Bacteria</taxon>
        <taxon>Pseudomonadati</taxon>
        <taxon>Bacteroidota</taxon>
        <taxon>Flavobacteriia</taxon>
        <taxon>Flavobacteriales</taxon>
        <taxon>Flavobacteriaceae</taxon>
        <taxon>Flavobacterium</taxon>
    </lineage>
</organism>
<protein>
    <submittedName>
        <fullName evidence="2">DUF481 domain-containing protein</fullName>
    </submittedName>
</protein>
<proteinExistence type="predicted"/>
<dbReference type="InterPro" id="IPR007433">
    <property type="entry name" value="DUF481"/>
</dbReference>
<dbReference type="EMBL" id="JAEHFV010000002">
    <property type="protein sequence ID" value="MBK0369750.1"/>
    <property type="molecule type" value="Genomic_DNA"/>
</dbReference>
<feature type="chain" id="PRO_5037496296" evidence="1">
    <location>
        <begin position="20"/>
        <end position="339"/>
    </location>
</feature>
<feature type="signal peptide" evidence="1">
    <location>
        <begin position="1"/>
        <end position="19"/>
    </location>
</feature>
<keyword evidence="1" id="KW-0732">Signal</keyword>